<keyword evidence="5" id="KW-0255">Endonuclease</keyword>
<sequence>MGSTLELVEIRSIMDSHQSVLTDLAAQLAALNARFSPLDDSRPHAAGDTMPFTGSSSSTAQRHKPARIDFVRFFGEDPDDWLFQAERYFDFYGIMEEERLSIASFYLDGRLSKLMQTSTVEDYRRRFEAVATESMALPEQFTVRCFTSRLREDIQSSVLAKKPKTLDKAIRVAQLQERRINFEKGQFKQPLTGAQSNQPWPVHSPCCLPHLLQRTLQSLTHAQHLWLFQYPNHKRCILVKRLTPAELQGRREKRLCYYCDERYSASHKCKNLPQLLLLTEEHDTTTQLPELQLSDEALAEELQCLEVQEHSSISFHALAGGHAPNTLRFAGHVNGSPVQVLVDGGSTENFIQTRIATFLQLTIESIPSFYVMVGSGQRLRCDAIVRQIPLTIQGCELVLDFYVLALHGADFVLGVSWWATLGPVLTDYAMHVLEFSHNGNTMRWQGEPPTMLQPVQLHSLRRLASTDAISSFFRLELVQEEQVVSEFVPTGNKLWNNWFKKCSKKDGTWRFCVDYRALNAITVRGRFPIPTIDELFDELHGAQFFSKLDLLSGYHQIRVRVEDIEKTAFRTHDGHFEFLVMPFGLSNAPSTFQATMNSVFRPYLRRFVLVFFDDILVYSPTWAGHLEHLSLVLKLLRQHSLVAKRSKCSFGQTTVDYLGRVLSVQGLAVDPSKIAIIQQWPAPRNIKEVRSFLGLTGYYRRFIHHYASIAAPLTDLLCHGAFLWTERAQKAFETLKACLSSTPVLALSDFSHEFQVETDASGVGIGVVLSQKGHPVAFFSQKLSPRMQGASTYHREMFAITQAVSKWRQYLLGRRFTILTDQQALRNLTTQIIQTPEQQKWLCKLVGYDFRILYRPGKQNLAADALSRAPDATYLAITVQIPALVEELRELNKNHPELLDIQTSIMQQLDSVIDFSFREGLLFYKGRLVIPTDSPLRQQLLQEFHATSIGGHAGIARTLHRMASNFYWKNMRRDVHSFVSTC</sequence>
<accession>A0A1S4BI78</accession>
<keyword evidence="2" id="KW-0808">Transferase</keyword>
<dbReference type="FunFam" id="3.30.70.270:FF:000020">
    <property type="entry name" value="Transposon Tf2-6 polyprotein-like Protein"/>
    <property type="match status" value="1"/>
</dbReference>
<evidence type="ECO:0000256" key="2">
    <source>
        <dbReference type="ARBA" id="ARBA00022679"/>
    </source>
</evidence>
<evidence type="ECO:0000256" key="8">
    <source>
        <dbReference type="ARBA" id="ARBA00023268"/>
    </source>
</evidence>
<evidence type="ECO:0000256" key="5">
    <source>
        <dbReference type="ARBA" id="ARBA00022759"/>
    </source>
</evidence>
<reference evidence="11" key="1">
    <citation type="submission" date="2025-08" db="UniProtKB">
        <authorList>
            <consortium name="RefSeq"/>
        </authorList>
    </citation>
    <scope>IDENTIFICATION</scope>
</reference>
<evidence type="ECO:0000256" key="9">
    <source>
        <dbReference type="SAM" id="MobiDB-lite"/>
    </source>
</evidence>
<dbReference type="FunFam" id="3.10.10.10:FF:000007">
    <property type="entry name" value="Retrovirus-related Pol polyprotein from transposon 17.6-like Protein"/>
    <property type="match status" value="1"/>
</dbReference>
<dbReference type="OrthoDB" id="1933597at2759"/>
<dbReference type="PANTHER" id="PTHR37984:SF5">
    <property type="entry name" value="PROTEIN NYNRIN-LIKE"/>
    <property type="match status" value="1"/>
</dbReference>
<keyword evidence="6" id="KW-0378">Hydrolase</keyword>
<dbReference type="RefSeq" id="XP_016488584.1">
    <property type="nucleotide sequence ID" value="XM_016633098.1"/>
</dbReference>
<dbReference type="CDD" id="cd09274">
    <property type="entry name" value="RNase_HI_RT_Ty3"/>
    <property type="match status" value="1"/>
</dbReference>
<keyword evidence="8" id="KW-0511">Multifunctional enzyme</keyword>
<dbReference type="SUPFAM" id="SSF56672">
    <property type="entry name" value="DNA/RNA polymerases"/>
    <property type="match status" value="1"/>
</dbReference>
<keyword evidence="7" id="KW-0695">RNA-directed DNA polymerase</keyword>
<dbReference type="Pfam" id="PF08284">
    <property type="entry name" value="RVP_2"/>
    <property type="match status" value="1"/>
</dbReference>
<dbReference type="PANTHER" id="PTHR37984">
    <property type="entry name" value="PROTEIN CBG26694"/>
    <property type="match status" value="1"/>
</dbReference>
<dbReference type="InterPro" id="IPR021109">
    <property type="entry name" value="Peptidase_aspartic_dom_sf"/>
</dbReference>
<dbReference type="Gene3D" id="3.30.70.270">
    <property type="match status" value="2"/>
</dbReference>
<dbReference type="InterPro" id="IPR041577">
    <property type="entry name" value="RT_RNaseH_2"/>
</dbReference>
<dbReference type="FunFam" id="1.10.340.70:FF:000001">
    <property type="entry name" value="Retrovirus-related Pol polyprotein from transposon gypsy-like Protein"/>
    <property type="match status" value="1"/>
</dbReference>
<organism evidence="11">
    <name type="scientific">Nicotiana tabacum</name>
    <name type="common">Common tobacco</name>
    <dbReference type="NCBI Taxonomy" id="4097"/>
    <lineage>
        <taxon>Eukaryota</taxon>
        <taxon>Viridiplantae</taxon>
        <taxon>Streptophyta</taxon>
        <taxon>Embryophyta</taxon>
        <taxon>Tracheophyta</taxon>
        <taxon>Spermatophyta</taxon>
        <taxon>Magnoliopsida</taxon>
        <taxon>eudicotyledons</taxon>
        <taxon>Gunneridae</taxon>
        <taxon>Pentapetalae</taxon>
        <taxon>asterids</taxon>
        <taxon>lamiids</taxon>
        <taxon>Solanales</taxon>
        <taxon>Solanaceae</taxon>
        <taxon>Nicotianoideae</taxon>
        <taxon>Nicotianeae</taxon>
        <taxon>Nicotiana</taxon>
    </lineage>
</organism>
<dbReference type="InterPro" id="IPR043502">
    <property type="entry name" value="DNA/RNA_pol_sf"/>
</dbReference>
<dbReference type="Pfam" id="PF00078">
    <property type="entry name" value="RVT_1"/>
    <property type="match status" value="1"/>
</dbReference>
<dbReference type="PaxDb" id="4097-A0A1S4BI78"/>
<dbReference type="AlphaFoldDB" id="A0A1S4BI78"/>
<dbReference type="InterPro" id="IPR000477">
    <property type="entry name" value="RT_dom"/>
</dbReference>
<keyword evidence="4" id="KW-0540">Nuclease</keyword>
<evidence type="ECO:0000256" key="3">
    <source>
        <dbReference type="ARBA" id="ARBA00022695"/>
    </source>
</evidence>
<keyword evidence="1" id="KW-0645">Protease</keyword>
<dbReference type="CDD" id="cd01647">
    <property type="entry name" value="RT_LTR"/>
    <property type="match status" value="1"/>
</dbReference>
<dbReference type="GO" id="GO:0004519">
    <property type="term" value="F:endonuclease activity"/>
    <property type="evidence" value="ECO:0007669"/>
    <property type="project" value="UniProtKB-KW"/>
</dbReference>
<evidence type="ECO:0000256" key="7">
    <source>
        <dbReference type="ARBA" id="ARBA00022918"/>
    </source>
</evidence>
<evidence type="ECO:0000313" key="11">
    <source>
        <dbReference type="RefSeq" id="XP_016488584.1"/>
    </source>
</evidence>
<dbReference type="Gene3D" id="2.40.70.10">
    <property type="entry name" value="Acid Proteases"/>
    <property type="match status" value="1"/>
</dbReference>
<evidence type="ECO:0000259" key="10">
    <source>
        <dbReference type="PROSITE" id="PS50878"/>
    </source>
</evidence>
<dbReference type="GO" id="GO:0003964">
    <property type="term" value="F:RNA-directed DNA polymerase activity"/>
    <property type="evidence" value="ECO:0007669"/>
    <property type="project" value="UniProtKB-KW"/>
</dbReference>
<dbReference type="SMR" id="A0A1S4BI78"/>
<dbReference type="Pfam" id="PF17919">
    <property type="entry name" value="RT_RNaseH_2"/>
    <property type="match status" value="1"/>
</dbReference>
<dbReference type="InterPro" id="IPR043128">
    <property type="entry name" value="Rev_trsase/Diguanyl_cyclase"/>
</dbReference>
<dbReference type="GO" id="GO:0008233">
    <property type="term" value="F:peptidase activity"/>
    <property type="evidence" value="ECO:0007669"/>
    <property type="project" value="UniProtKB-KW"/>
</dbReference>
<dbReference type="Gene3D" id="1.10.340.70">
    <property type="match status" value="1"/>
</dbReference>
<gene>
    <name evidence="11" type="primary">LOC107808570</name>
</gene>
<feature type="region of interest" description="Disordered" evidence="9">
    <location>
        <begin position="40"/>
        <end position="61"/>
    </location>
</feature>
<feature type="domain" description="Reverse transcriptase" evidence="10">
    <location>
        <begin position="483"/>
        <end position="662"/>
    </location>
</feature>
<dbReference type="SUPFAM" id="SSF50630">
    <property type="entry name" value="Acid proteases"/>
    <property type="match status" value="1"/>
</dbReference>
<keyword evidence="3" id="KW-0548">Nucleotidyltransferase</keyword>
<dbReference type="Gene3D" id="3.10.10.10">
    <property type="entry name" value="HIV Type 1 Reverse Transcriptase, subunit A, domain 1"/>
    <property type="match status" value="1"/>
</dbReference>
<dbReference type="GO" id="GO:0006508">
    <property type="term" value="P:proteolysis"/>
    <property type="evidence" value="ECO:0007669"/>
    <property type="project" value="UniProtKB-KW"/>
</dbReference>
<protein>
    <recommendedName>
        <fullName evidence="10">Reverse transcriptase domain-containing protein</fullName>
    </recommendedName>
</protein>
<evidence type="ECO:0000256" key="6">
    <source>
        <dbReference type="ARBA" id="ARBA00022801"/>
    </source>
</evidence>
<dbReference type="InterPro" id="IPR050951">
    <property type="entry name" value="Retrovirus_Pol_polyprotein"/>
</dbReference>
<dbReference type="InterPro" id="IPR041588">
    <property type="entry name" value="Integrase_H2C2"/>
</dbReference>
<evidence type="ECO:0000256" key="4">
    <source>
        <dbReference type="ARBA" id="ARBA00022722"/>
    </source>
</evidence>
<dbReference type="PROSITE" id="PS50878">
    <property type="entry name" value="RT_POL"/>
    <property type="match status" value="1"/>
</dbReference>
<evidence type="ECO:0000256" key="1">
    <source>
        <dbReference type="ARBA" id="ARBA00022670"/>
    </source>
</evidence>
<dbReference type="KEGG" id="nta:107808570"/>
<proteinExistence type="predicted"/>
<dbReference type="CDD" id="cd00303">
    <property type="entry name" value="retropepsin_like"/>
    <property type="match status" value="1"/>
</dbReference>
<name>A0A1S4BI78_TOBAC</name>
<dbReference type="OMA" id="DARINHR"/>
<dbReference type="Pfam" id="PF17921">
    <property type="entry name" value="Integrase_H2C2"/>
    <property type="match status" value="1"/>
</dbReference>